<evidence type="ECO:0000313" key="11">
    <source>
        <dbReference type="Proteomes" id="UP001392437"/>
    </source>
</evidence>
<keyword evidence="11" id="KW-1185">Reference proteome</keyword>
<dbReference type="PROSITE" id="PS51278">
    <property type="entry name" value="GATASE_TYPE_2"/>
    <property type="match status" value="1"/>
</dbReference>
<feature type="binding site" evidence="6">
    <location>
        <position position="57"/>
    </location>
    <ligand>
        <name>L-glutamine</name>
        <dbReference type="ChEBI" id="CHEBI:58359"/>
    </ligand>
</feature>
<feature type="binding site" evidence="6">
    <location>
        <begin position="353"/>
        <end position="354"/>
    </location>
    <ligand>
        <name>ATP</name>
        <dbReference type="ChEBI" id="CHEBI:30616"/>
    </ligand>
</feature>
<dbReference type="PANTHER" id="PTHR43284">
    <property type="entry name" value="ASPARAGINE SYNTHETASE (GLUTAMINE-HYDROLYZING)"/>
    <property type="match status" value="1"/>
</dbReference>
<evidence type="ECO:0000256" key="4">
    <source>
        <dbReference type="ARBA" id="ARBA00022962"/>
    </source>
</evidence>
<dbReference type="PIRSF" id="PIRSF001589">
    <property type="entry name" value="Asn_synthetase_glu-h"/>
    <property type="match status" value="1"/>
</dbReference>
<dbReference type="InterPro" id="IPR051786">
    <property type="entry name" value="ASN_synthetase/amidase"/>
</dbReference>
<dbReference type="InterPro" id="IPR001962">
    <property type="entry name" value="Asn_synthase"/>
</dbReference>
<comment type="caution">
    <text evidence="10">The sequence shown here is derived from an EMBL/GenBank/DDBJ whole genome shotgun (WGS) entry which is preliminary data.</text>
</comment>
<dbReference type="InterPro" id="IPR014729">
    <property type="entry name" value="Rossmann-like_a/b/a_fold"/>
</dbReference>
<evidence type="ECO:0000256" key="2">
    <source>
        <dbReference type="ARBA" id="ARBA00022741"/>
    </source>
</evidence>
<dbReference type="Pfam" id="PF00733">
    <property type="entry name" value="Asn_synthase"/>
    <property type="match status" value="1"/>
</dbReference>
<dbReference type="Gene3D" id="3.40.50.620">
    <property type="entry name" value="HUPs"/>
    <property type="match status" value="2"/>
</dbReference>
<dbReference type="GO" id="GO:0005829">
    <property type="term" value="C:cytosol"/>
    <property type="evidence" value="ECO:0007669"/>
    <property type="project" value="TreeGrafter"/>
</dbReference>
<dbReference type="InterPro" id="IPR033738">
    <property type="entry name" value="AsnB_N"/>
</dbReference>
<dbReference type="CDD" id="cd01991">
    <property type="entry name" value="Asn_synthase_B_C"/>
    <property type="match status" value="1"/>
</dbReference>
<sequence length="695" mass="77449">MGMVRLAINDLTPSGDQPLHSDDGSIHCVVNGEIYDFERLKNQLSTEHGYRFRGHSDSEVLVALYKTYGATAAFFERLRGEFAFIIYDEAAEKVIACRDRFGIKPLYWTVIYDDDDDENSKTGYEFVDASNRVRRVLFASEAKAFLPMGWKPEWDVGAIVDGGWYIGDRTPFRGVNRIEPGHYIEVLLHNGNTNCVQYWDADYKNKTEADTRSTDEMVDGIREHLLEAIRLRLRADVPIGIYLSGGIDSALIAGIVVRPMNEEAASLGTSRSVQCFTIQFPAASGFDESERAQRTADWLGVSLTKVNMDEEAIAGCFEDSVYHNENAVFDMALTGKFGLSREARAAGFKVVLSGEGSDEHFAGYPFFPLDLLAEPDGARPESILAQDAELRQGLRAQVHAFHQRLMPHVGGWRHGESANDVVAATPALASMGNTATHRLMTSIHPTPDAYADWATQERFAAAGAAVKDPRDTVARSTPDSVKRKMRESWHPLHTGSYAYLKATMPNYTLAALGDRAEMAYGVEGRPPFLDHHLVAYANGLPPSVKMAYTPELVATAEPGQQQQQHCDSDHDQGHWWEKAGAEQDLFTEKWILRQAARPFVTKEMYARKKHIYSAPTRWRQGGPVHRLMCRILTPDAVDQVGFIDWATVQQALNAGFAEKEEAAVDVLAFRKLVFYASWVTLGSRFGVEKATPIVE</sequence>
<evidence type="ECO:0000313" key="10">
    <source>
        <dbReference type="EMBL" id="KAK8130611.1"/>
    </source>
</evidence>
<dbReference type="GO" id="GO:0005524">
    <property type="term" value="F:ATP binding"/>
    <property type="evidence" value="ECO:0007669"/>
    <property type="project" value="UniProtKB-KW"/>
</dbReference>
<proteinExistence type="inferred from homology"/>
<feature type="domain" description="Glutamine amidotransferase type-2" evidence="9">
    <location>
        <begin position="1"/>
        <end position="189"/>
    </location>
</feature>
<evidence type="ECO:0000256" key="6">
    <source>
        <dbReference type="PIRSR" id="PIRSR001589-2"/>
    </source>
</evidence>
<organism evidence="10 11">
    <name type="scientific">Apiospora kogelbergensis</name>
    <dbReference type="NCBI Taxonomy" id="1337665"/>
    <lineage>
        <taxon>Eukaryota</taxon>
        <taxon>Fungi</taxon>
        <taxon>Dikarya</taxon>
        <taxon>Ascomycota</taxon>
        <taxon>Pezizomycotina</taxon>
        <taxon>Sordariomycetes</taxon>
        <taxon>Xylariomycetidae</taxon>
        <taxon>Amphisphaeriales</taxon>
        <taxon>Apiosporaceae</taxon>
        <taxon>Apiospora</taxon>
    </lineage>
</organism>
<protein>
    <recommendedName>
        <fullName evidence="9">Glutamine amidotransferase type-2 domain-containing protein</fullName>
    </recommendedName>
</protein>
<accession>A0AAW0RA15</accession>
<dbReference type="SUPFAM" id="SSF52402">
    <property type="entry name" value="Adenine nucleotide alpha hydrolases-like"/>
    <property type="match status" value="1"/>
</dbReference>
<comment type="similarity">
    <text evidence="1">Belongs to the asparagine synthetase family.</text>
</comment>
<reference evidence="10 11" key="1">
    <citation type="submission" date="2023-01" db="EMBL/GenBank/DDBJ databases">
        <title>Analysis of 21 Apiospora genomes using comparative genomics revels a genus with tremendous synthesis potential of carbohydrate active enzymes and secondary metabolites.</title>
        <authorList>
            <person name="Sorensen T."/>
        </authorList>
    </citation>
    <scope>NUCLEOTIDE SEQUENCE [LARGE SCALE GENOMIC DNA]</scope>
    <source>
        <strain evidence="10 11">CBS 117206</strain>
    </source>
</reference>
<keyword evidence="3 5" id="KW-0067">ATP-binding</keyword>
<dbReference type="Proteomes" id="UP001392437">
    <property type="component" value="Unassembled WGS sequence"/>
</dbReference>
<dbReference type="PANTHER" id="PTHR43284:SF1">
    <property type="entry name" value="ASPARAGINE SYNTHETASE"/>
    <property type="match status" value="1"/>
</dbReference>
<dbReference type="Pfam" id="PF13537">
    <property type="entry name" value="GATase_7"/>
    <property type="match status" value="1"/>
</dbReference>
<evidence type="ECO:0000259" key="9">
    <source>
        <dbReference type="PROSITE" id="PS51278"/>
    </source>
</evidence>
<evidence type="ECO:0000256" key="3">
    <source>
        <dbReference type="ARBA" id="ARBA00022840"/>
    </source>
</evidence>
<feature type="region of interest" description="Disordered" evidence="8">
    <location>
        <begin position="464"/>
        <end position="484"/>
    </location>
</feature>
<dbReference type="InterPro" id="IPR006426">
    <property type="entry name" value="Asn_synth_AEB"/>
</dbReference>
<name>A0AAW0RA15_9PEZI</name>
<feature type="binding site" evidence="6">
    <location>
        <position position="278"/>
    </location>
    <ligand>
        <name>ATP</name>
        <dbReference type="ChEBI" id="CHEBI:30616"/>
    </ligand>
</feature>
<dbReference type="AlphaFoldDB" id="A0AAW0RA15"/>
<evidence type="ECO:0000256" key="5">
    <source>
        <dbReference type="PIRNR" id="PIRNR001589"/>
    </source>
</evidence>
<keyword evidence="2 5" id="KW-0547">Nucleotide-binding</keyword>
<evidence type="ECO:0000256" key="7">
    <source>
        <dbReference type="PIRSR" id="PIRSR001589-3"/>
    </source>
</evidence>
<dbReference type="Gene3D" id="3.60.20.10">
    <property type="entry name" value="Glutamine Phosphoribosylpyrophosphate, subunit 1, domain 1"/>
    <property type="match status" value="1"/>
</dbReference>
<keyword evidence="4" id="KW-0315">Glutamine amidotransferase</keyword>
<evidence type="ECO:0000256" key="8">
    <source>
        <dbReference type="SAM" id="MobiDB-lite"/>
    </source>
</evidence>
<dbReference type="GO" id="GO:0006529">
    <property type="term" value="P:asparagine biosynthetic process"/>
    <property type="evidence" value="ECO:0007669"/>
    <property type="project" value="InterPro"/>
</dbReference>
<dbReference type="InterPro" id="IPR029055">
    <property type="entry name" value="Ntn_hydrolases_N"/>
</dbReference>
<feature type="site" description="Important for beta-aspartyl-AMP intermediate formation" evidence="7">
    <location>
        <position position="355"/>
    </location>
</feature>
<dbReference type="GO" id="GO:0004066">
    <property type="term" value="F:asparagine synthase (glutamine-hydrolyzing) activity"/>
    <property type="evidence" value="ECO:0007669"/>
    <property type="project" value="InterPro"/>
</dbReference>
<dbReference type="EMBL" id="JAQQWP010000002">
    <property type="protein sequence ID" value="KAK8130611.1"/>
    <property type="molecule type" value="Genomic_DNA"/>
</dbReference>
<gene>
    <name evidence="10" type="ORF">PG999_002991</name>
</gene>
<dbReference type="InterPro" id="IPR017932">
    <property type="entry name" value="GATase_2_dom"/>
</dbReference>
<evidence type="ECO:0000256" key="1">
    <source>
        <dbReference type="ARBA" id="ARBA00005752"/>
    </source>
</evidence>
<dbReference type="CDD" id="cd00712">
    <property type="entry name" value="AsnB"/>
    <property type="match status" value="1"/>
</dbReference>
<dbReference type="SUPFAM" id="SSF56235">
    <property type="entry name" value="N-terminal nucleophile aminohydrolases (Ntn hydrolases)"/>
    <property type="match status" value="1"/>
</dbReference>